<dbReference type="AGR" id="MGI:2442174"/>
<dbReference type="EMBL" id="AJ250690">
    <property type="protein sequence ID" value="CAC08503.1"/>
    <property type="molecule type" value="mRNA"/>
</dbReference>
<dbReference type="AlphaFoldDB" id="Q9ER84"/>
<organism evidence="1">
    <name type="scientific">Mus musculus</name>
    <name type="common">Mouse</name>
    <dbReference type="NCBI Taxonomy" id="10090"/>
    <lineage>
        <taxon>Eukaryota</taxon>
        <taxon>Metazoa</taxon>
        <taxon>Chordata</taxon>
        <taxon>Craniata</taxon>
        <taxon>Vertebrata</taxon>
        <taxon>Euteleostomi</taxon>
        <taxon>Mammalia</taxon>
        <taxon>Eutheria</taxon>
        <taxon>Euarchontoglires</taxon>
        <taxon>Glires</taxon>
        <taxon>Rodentia</taxon>
        <taxon>Myomorpha</taxon>
        <taxon>Muroidea</taxon>
        <taxon>Muridae</taxon>
        <taxon>Murinae</taxon>
        <taxon>Mus</taxon>
        <taxon>Mus</taxon>
    </lineage>
</organism>
<reference evidence="1" key="1">
    <citation type="submission" date="1999-11" db="EMBL/GenBank/DDBJ databases">
        <title>Murine genes identified from skeletal muscle mRNA which had undergone 7 days of passive stretch in vivo.</title>
        <authorList>
            <person name="Kemp T.J."/>
            <person name="Sadusky T.J."/>
            <person name="Carey N."/>
            <person name="Coulton G.R."/>
        </authorList>
    </citation>
    <scope>NUCLEOTIDE SEQUENCE</scope>
    <source>
        <strain evidence="1">C57BL/10</strain>
        <tissue evidence="1">Skeletal Muscle</tissue>
    </source>
</reference>
<gene>
    <name evidence="2" type="primary">Micos13</name>
    <name evidence="2" type="synonym">2410015M20Rik</name>
    <name evidence="1" type="synonym">sr104</name>
</gene>
<proteinExistence type="evidence at transcript level"/>
<evidence type="ECO:0000313" key="2">
    <source>
        <dbReference type="MGI" id="MGI:2442174"/>
    </source>
</evidence>
<dbReference type="MGI" id="MGI:2442174">
    <property type="gene designation" value="Micos13"/>
</dbReference>
<feature type="non-terminal residue" evidence="1">
    <location>
        <position position="1"/>
    </location>
</feature>
<sequence>PQGTQQVMDATCPSIMGVKTRMAETSQWGPHSEGSFQHCWPNKGLGNGPHPVFWWGGDVKPLLYGQSPG</sequence>
<evidence type="ECO:0000313" key="1">
    <source>
        <dbReference type="EMBL" id="CAC08503.1"/>
    </source>
</evidence>
<accession>Q9ER84</accession>
<name>Q9ER84_MOUSE</name>
<protein>
    <submittedName>
        <fullName evidence="1">Sr104 protein</fullName>
    </submittedName>
</protein>